<organism evidence="1 2">
    <name type="scientific">Setaria italica</name>
    <name type="common">Foxtail millet</name>
    <name type="synonym">Panicum italicum</name>
    <dbReference type="NCBI Taxonomy" id="4555"/>
    <lineage>
        <taxon>Eukaryota</taxon>
        <taxon>Viridiplantae</taxon>
        <taxon>Streptophyta</taxon>
        <taxon>Embryophyta</taxon>
        <taxon>Tracheophyta</taxon>
        <taxon>Spermatophyta</taxon>
        <taxon>Magnoliopsida</taxon>
        <taxon>Liliopsida</taxon>
        <taxon>Poales</taxon>
        <taxon>Poaceae</taxon>
        <taxon>PACMAD clade</taxon>
        <taxon>Panicoideae</taxon>
        <taxon>Panicodae</taxon>
        <taxon>Paniceae</taxon>
        <taxon>Cenchrinae</taxon>
        <taxon>Setaria</taxon>
    </lineage>
</organism>
<dbReference type="AlphaFoldDB" id="K4A438"/>
<evidence type="ECO:0000313" key="2">
    <source>
        <dbReference type="Proteomes" id="UP000004995"/>
    </source>
</evidence>
<dbReference type="EMBL" id="AGNK02001072">
    <property type="status" value="NOT_ANNOTATED_CDS"/>
    <property type="molecule type" value="Genomic_DNA"/>
</dbReference>
<dbReference type="EnsemblPlants" id="KQL24446">
    <property type="protein sequence ID" value="KQL24446"/>
    <property type="gene ID" value="SETIT_033642mg"/>
</dbReference>
<dbReference type="Gramene" id="KQL24446">
    <property type="protein sequence ID" value="KQL24446"/>
    <property type="gene ID" value="SETIT_033642mg"/>
</dbReference>
<sequence>MVCTRWSNPMVGRHSILGHWWPCIDNSYNSFPSSSLYALRGLFNSIFHMLYSL</sequence>
<protein>
    <submittedName>
        <fullName evidence="1">Uncharacterized protein</fullName>
    </submittedName>
</protein>
<name>K4A438_SETIT</name>
<accession>K4A438</accession>
<dbReference type="InParanoid" id="K4A438"/>
<keyword evidence="2" id="KW-1185">Reference proteome</keyword>
<reference evidence="1" key="2">
    <citation type="submission" date="2018-08" db="UniProtKB">
        <authorList>
            <consortium name="EnsemblPlants"/>
        </authorList>
    </citation>
    <scope>IDENTIFICATION</scope>
    <source>
        <strain evidence="1">Yugu1</strain>
    </source>
</reference>
<evidence type="ECO:0000313" key="1">
    <source>
        <dbReference type="EnsemblPlants" id="KQL24446"/>
    </source>
</evidence>
<dbReference type="HOGENOM" id="CLU_3072254_0_0_1"/>
<dbReference type="Proteomes" id="UP000004995">
    <property type="component" value="Unassembled WGS sequence"/>
</dbReference>
<reference evidence="2" key="1">
    <citation type="journal article" date="2012" name="Nat. Biotechnol.">
        <title>Reference genome sequence of the model plant Setaria.</title>
        <authorList>
            <person name="Bennetzen J.L."/>
            <person name="Schmutz J."/>
            <person name="Wang H."/>
            <person name="Percifield R."/>
            <person name="Hawkins J."/>
            <person name="Pontaroli A.C."/>
            <person name="Estep M."/>
            <person name="Feng L."/>
            <person name="Vaughn J.N."/>
            <person name="Grimwood J."/>
            <person name="Jenkins J."/>
            <person name="Barry K."/>
            <person name="Lindquist E."/>
            <person name="Hellsten U."/>
            <person name="Deshpande S."/>
            <person name="Wang X."/>
            <person name="Wu X."/>
            <person name="Mitros T."/>
            <person name="Triplett J."/>
            <person name="Yang X."/>
            <person name="Ye C.Y."/>
            <person name="Mauro-Herrera M."/>
            <person name="Wang L."/>
            <person name="Li P."/>
            <person name="Sharma M."/>
            <person name="Sharma R."/>
            <person name="Ronald P.C."/>
            <person name="Panaud O."/>
            <person name="Kellogg E.A."/>
            <person name="Brutnell T.P."/>
            <person name="Doust A.N."/>
            <person name="Tuskan G.A."/>
            <person name="Rokhsar D."/>
            <person name="Devos K.M."/>
        </authorList>
    </citation>
    <scope>NUCLEOTIDE SEQUENCE [LARGE SCALE GENOMIC DNA]</scope>
    <source>
        <strain evidence="2">cv. Yugu1</strain>
    </source>
</reference>
<proteinExistence type="predicted"/>